<sequence>MSRHRVSNIEGASFNPLIRKLENFVVLSETDRDVLHRIAASARDVAARTNLAREGDAISDIVLITEGIGCRFKQRTNGARQITAYLVPGDTCDLEITLLNRLDHTIATLSACKVARISSTALQEIIANHPAVARAMRISALIDESTLREWLVNIGCRSALERIAHLFCELLTRLRAVGLATEDSCDLPMTQHELADTTGMTTVHVNRSLQELRRRGLIELRGKNLKILDWARLKSLAEFRPGYLRVGEHSGI</sequence>
<evidence type="ECO:0000256" key="2">
    <source>
        <dbReference type="ARBA" id="ARBA00023125"/>
    </source>
</evidence>
<comment type="caution">
    <text evidence="5">The sequence shown here is derived from an EMBL/GenBank/DDBJ whole genome shotgun (WGS) entry which is preliminary data.</text>
</comment>
<keyword evidence="3" id="KW-0804">Transcription</keyword>
<dbReference type="InterPro" id="IPR012318">
    <property type="entry name" value="HTH_CRP"/>
</dbReference>
<keyword evidence="1" id="KW-0805">Transcription regulation</keyword>
<proteinExistence type="predicted"/>
<dbReference type="Gene3D" id="2.60.120.10">
    <property type="entry name" value="Jelly Rolls"/>
    <property type="match status" value="1"/>
</dbReference>
<feature type="domain" description="HTH crp-type" evidence="4">
    <location>
        <begin position="157"/>
        <end position="231"/>
    </location>
</feature>
<name>A0ABW3X2A5_9HYPH</name>
<protein>
    <submittedName>
        <fullName evidence="5">Crp/Fnr family transcriptional regulator</fullName>
    </submittedName>
</protein>
<dbReference type="Proteomes" id="UP001597176">
    <property type="component" value="Unassembled WGS sequence"/>
</dbReference>
<keyword evidence="2" id="KW-0238">DNA-binding</keyword>
<dbReference type="Gene3D" id="1.10.10.10">
    <property type="entry name" value="Winged helix-like DNA-binding domain superfamily/Winged helix DNA-binding domain"/>
    <property type="match status" value="1"/>
</dbReference>
<evidence type="ECO:0000313" key="5">
    <source>
        <dbReference type="EMBL" id="MFD1303078.1"/>
    </source>
</evidence>
<dbReference type="PANTHER" id="PTHR24567">
    <property type="entry name" value="CRP FAMILY TRANSCRIPTIONAL REGULATORY PROTEIN"/>
    <property type="match status" value="1"/>
</dbReference>
<dbReference type="SUPFAM" id="SSF46785">
    <property type="entry name" value="Winged helix' DNA-binding domain"/>
    <property type="match status" value="1"/>
</dbReference>
<dbReference type="PANTHER" id="PTHR24567:SF68">
    <property type="entry name" value="DNA-BINDING TRANSCRIPTIONAL DUAL REGULATOR CRP"/>
    <property type="match status" value="1"/>
</dbReference>
<dbReference type="InterPro" id="IPR036388">
    <property type="entry name" value="WH-like_DNA-bd_sf"/>
</dbReference>
<evidence type="ECO:0000256" key="3">
    <source>
        <dbReference type="ARBA" id="ARBA00023163"/>
    </source>
</evidence>
<accession>A0ABW3X2A5</accession>
<dbReference type="SUPFAM" id="SSF51206">
    <property type="entry name" value="cAMP-binding domain-like"/>
    <property type="match status" value="1"/>
</dbReference>
<reference evidence="6" key="1">
    <citation type="journal article" date="2019" name="Int. J. Syst. Evol. Microbiol.">
        <title>The Global Catalogue of Microorganisms (GCM) 10K type strain sequencing project: providing services to taxonomists for standard genome sequencing and annotation.</title>
        <authorList>
            <consortium name="The Broad Institute Genomics Platform"/>
            <consortium name="The Broad Institute Genome Sequencing Center for Infectious Disease"/>
            <person name="Wu L."/>
            <person name="Ma J."/>
        </authorList>
    </citation>
    <scope>NUCLEOTIDE SEQUENCE [LARGE SCALE GENOMIC DNA]</scope>
    <source>
        <strain evidence="6">CCUG 56108</strain>
    </source>
</reference>
<keyword evidence="6" id="KW-1185">Reference proteome</keyword>
<evidence type="ECO:0000313" key="6">
    <source>
        <dbReference type="Proteomes" id="UP001597176"/>
    </source>
</evidence>
<dbReference type="InterPro" id="IPR000595">
    <property type="entry name" value="cNMP-bd_dom"/>
</dbReference>
<dbReference type="SMART" id="SM00419">
    <property type="entry name" value="HTH_CRP"/>
    <property type="match status" value="1"/>
</dbReference>
<organism evidence="5 6">
    <name type="scientific">Methylobacterium marchantiae</name>
    <dbReference type="NCBI Taxonomy" id="600331"/>
    <lineage>
        <taxon>Bacteria</taxon>
        <taxon>Pseudomonadati</taxon>
        <taxon>Pseudomonadota</taxon>
        <taxon>Alphaproteobacteria</taxon>
        <taxon>Hyphomicrobiales</taxon>
        <taxon>Methylobacteriaceae</taxon>
        <taxon>Methylobacterium</taxon>
    </lineage>
</organism>
<gene>
    <name evidence="5" type="ORF">ACFQ4G_16010</name>
</gene>
<evidence type="ECO:0000256" key="1">
    <source>
        <dbReference type="ARBA" id="ARBA00023015"/>
    </source>
</evidence>
<dbReference type="EMBL" id="JBHTND010000023">
    <property type="protein sequence ID" value="MFD1303078.1"/>
    <property type="molecule type" value="Genomic_DNA"/>
</dbReference>
<dbReference type="InterPro" id="IPR014710">
    <property type="entry name" value="RmlC-like_jellyroll"/>
</dbReference>
<dbReference type="InterPro" id="IPR018490">
    <property type="entry name" value="cNMP-bd_dom_sf"/>
</dbReference>
<dbReference type="Pfam" id="PF13545">
    <property type="entry name" value="HTH_Crp_2"/>
    <property type="match status" value="1"/>
</dbReference>
<dbReference type="Pfam" id="PF00027">
    <property type="entry name" value="cNMP_binding"/>
    <property type="match status" value="1"/>
</dbReference>
<dbReference type="RefSeq" id="WP_379040583.1">
    <property type="nucleotide sequence ID" value="NZ_JBHTND010000023.1"/>
</dbReference>
<dbReference type="InterPro" id="IPR050397">
    <property type="entry name" value="Env_Response_Regulators"/>
</dbReference>
<dbReference type="CDD" id="cd00038">
    <property type="entry name" value="CAP_ED"/>
    <property type="match status" value="1"/>
</dbReference>
<evidence type="ECO:0000259" key="4">
    <source>
        <dbReference type="PROSITE" id="PS51063"/>
    </source>
</evidence>
<dbReference type="PROSITE" id="PS51063">
    <property type="entry name" value="HTH_CRP_2"/>
    <property type="match status" value="1"/>
</dbReference>
<dbReference type="InterPro" id="IPR036390">
    <property type="entry name" value="WH_DNA-bd_sf"/>
</dbReference>